<dbReference type="Proteomes" id="UP001589610">
    <property type="component" value="Unassembled WGS sequence"/>
</dbReference>
<gene>
    <name evidence="2" type="ORF">ACFFRH_18495</name>
</gene>
<evidence type="ECO:0000313" key="2">
    <source>
        <dbReference type="EMBL" id="MFB9677475.1"/>
    </source>
</evidence>
<comment type="caution">
    <text evidence="2">The sequence shown here is derived from an EMBL/GenBank/DDBJ whole genome shotgun (WGS) entry which is preliminary data.</text>
</comment>
<reference evidence="2 3" key="1">
    <citation type="submission" date="2024-09" db="EMBL/GenBank/DDBJ databases">
        <authorList>
            <person name="Sun Q."/>
            <person name="Mori K."/>
        </authorList>
    </citation>
    <scope>NUCLEOTIDE SEQUENCE [LARGE SCALE GENOMIC DNA]</scope>
    <source>
        <strain evidence="2 3">JCM 3028</strain>
    </source>
</reference>
<feature type="coiled-coil region" evidence="1">
    <location>
        <begin position="93"/>
        <end position="128"/>
    </location>
</feature>
<organism evidence="2 3">
    <name type="scientific">Streptosporangium vulgare</name>
    <dbReference type="NCBI Taxonomy" id="46190"/>
    <lineage>
        <taxon>Bacteria</taxon>
        <taxon>Bacillati</taxon>
        <taxon>Actinomycetota</taxon>
        <taxon>Actinomycetes</taxon>
        <taxon>Streptosporangiales</taxon>
        <taxon>Streptosporangiaceae</taxon>
        <taxon>Streptosporangium</taxon>
    </lineage>
</organism>
<dbReference type="EMBL" id="JBHMBS010000008">
    <property type="protein sequence ID" value="MFB9677475.1"/>
    <property type="molecule type" value="Genomic_DNA"/>
</dbReference>
<proteinExistence type="predicted"/>
<protein>
    <submittedName>
        <fullName evidence="2">Uncharacterized protein</fullName>
    </submittedName>
</protein>
<keyword evidence="1" id="KW-0175">Coiled coil</keyword>
<accession>A0ABV5TGB7</accession>
<evidence type="ECO:0000256" key="1">
    <source>
        <dbReference type="SAM" id="Coils"/>
    </source>
</evidence>
<name>A0ABV5TGB7_9ACTN</name>
<keyword evidence="3" id="KW-1185">Reference proteome</keyword>
<dbReference type="RefSeq" id="WP_344749502.1">
    <property type="nucleotide sequence ID" value="NZ_BAAAWW010000197.1"/>
</dbReference>
<sequence>MTEQPHIALPTVNDQVPATGVKEWAFGARTLLDGFHRKMTILDREKEGVDLLMKRLSRLEFSIVSGTSEGSARGAFVEWVEENDAGGWAYYLAKKAEVEREQAEEQAKRRHEMIIASAREEAVNLRRKYPGGKGTAVGTVIVGLADTVTGKTYTGTSGAYAYADKQHAVMEELLAGVPEVESWPVNACAEVEAMNKLLIARKITKKSEIQAGTLYFHAETWNSRDGKWQARSACKNCDVWLKKIGACRI</sequence>
<evidence type="ECO:0000313" key="3">
    <source>
        <dbReference type="Proteomes" id="UP001589610"/>
    </source>
</evidence>